<dbReference type="InterPro" id="IPR023828">
    <property type="entry name" value="Peptidase_S8_Ser-AS"/>
</dbReference>
<organism evidence="7 8">
    <name type="scientific">Streptomyces beihaiensis</name>
    <dbReference type="NCBI Taxonomy" id="2984495"/>
    <lineage>
        <taxon>Bacteria</taxon>
        <taxon>Bacillati</taxon>
        <taxon>Actinomycetota</taxon>
        <taxon>Actinomycetes</taxon>
        <taxon>Kitasatosporales</taxon>
        <taxon>Streptomycetaceae</taxon>
        <taxon>Streptomyces</taxon>
    </lineage>
</organism>
<dbReference type="SUPFAM" id="SSF52743">
    <property type="entry name" value="Subtilisin-like"/>
    <property type="match status" value="1"/>
</dbReference>
<dbReference type="InterPro" id="IPR036852">
    <property type="entry name" value="Peptidase_S8/S53_dom_sf"/>
</dbReference>
<dbReference type="InterPro" id="IPR000209">
    <property type="entry name" value="Peptidase_S8/S53_dom"/>
</dbReference>
<comment type="caution">
    <text evidence="7">The sequence shown here is derived from an EMBL/GenBank/DDBJ whole genome shotgun (WGS) entry which is preliminary data.</text>
</comment>
<dbReference type="Pfam" id="PF00082">
    <property type="entry name" value="Peptidase_S8"/>
    <property type="match status" value="1"/>
</dbReference>
<feature type="domain" description="Peptidase S53" evidence="6">
    <location>
        <begin position="40"/>
        <end position="424"/>
    </location>
</feature>
<evidence type="ECO:0000256" key="4">
    <source>
        <dbReference type="SAM" id="MobiDB-lite"/>
    </source>
</evidence>
<feature type="compositionally biased region" description="Basic and acidic residues" evidence="4">
    <location>
        <begin position="259"/>
        <end position="269"/>
    </location>
</feature>
<evidence type="ECO:0000256" key="1">
    <source>
        <dbReference type="ARBA" id="ARBA00022670"/>
    </source>
</evidence>
<dbReference type="InterPro" id="IPR030400">
    <property type="entry name" value="Sedolisin_dom"/>
</dbReference>
<dbReference type="InterPro" id="IPR050819">
    <property type="entry name" value="Tripeptidyl-peptidase_I"/>
</dbReference>
<name>A0ABT3TY68_9ACTN</name>
<feature type="region of interest" description="Disordered" evidence="4">
    <location>
        <begin position="240"/>
        <end position="270"/>
    </location>
</feature>
<dbReference type="PANTHER" id="PTHR14218">
    <property type="entry name" value="PROTEASE S8 TRIPEPTIDYL PEPTIDASE I CLN2"/>
    <property type="match status" value="1"/>
</dbReference>
<dbReference type="Proteomes" id="UP001163064">
    <property type="component" value="Unassembled WGS sequence"/>
</dbReference>
<gene>
    <name evidence="7" type="ORF">OFY01_19925</name>
</gene>
<evidence type="ECO:0000256" key="2">
    <source>
        <dbReference type="ARBA" id="ARBA00022801"/>
    </source>
</evidence>
<accession>A0ABT3TY68</accession>
<dbReference type="PROSITE" id="PS00138">
    <property type="entry name" value="SUBTILASE_SER"/>
    <property type="match status" value="1"/>
</dbReference>
<evidence type="ECO:0000313" key="8">
    <source>
        <dbReference type="Proteomes" id="UP001163064"/>
    </source>
</evidence>
<keyword evidence="1" id="KW-0645">Protease</keyword>
<dbReference type="RefSeq" id="WP_266601793.1">
    <property type="nucleotide sequence ID" value="NZ_JAPHNL010000255.1"/>
</dbReference>
<proteinExistence type="predicted"/>
<feature type="chain" id="PRO_5045053196" evidence="5">
    <location>
        <begin position="24"/>
        <end position="424"/>
    </location>
</feature>
<dbReference type="CDD" id="cd04056">
    <property type="entry name" value="Peptidases_S53"/>
    <property type="match status" value="1"/>
</dbReference>
<dbReference type="PROSITE" id="PS51695">
    <property type="entry name" value="SEDOLISIN"/>
    <property type="match status" value="1"/>
</dbReference>
<evidence type="ECO:0000313" key="7">
    <source>
        <dbReference type="EMBL" id="MCX3061989.1"/>
    </source>
</evidence>
<evidence type="ECO:0000256" key="5">
    <source>
        <dbReference type="SAM" id="SignalP"/>
    </source>
</evidence>
<reference evidence="7" key="1">
    <citation type="submission" date="2022-10" db="EMBL/GenBank/DDBJ databases">
        <title>Streptomyces beihaiensis sp. nov., a chitin degrading actinobacterium, isolated from shrimp pond soil.</title>
        <authorList>
            <person name="Xie J."/>
            <person name="Shen N."/>
        </authorList>
    </citation>
    <scope>NUCLEOTIDE SEQUENCE</scope>
    <source>
        <strain evidence="7">GXMU-J5</strain>
    </source>
</reference>
<dbReference type="EMBL" id="JAPHNL010000255">
    <property type="protein sequence ID" value="MCX3061989.1"/>
    <property type="molecule type" value="Genomic_DNA"/>
</dbReference>
<sequence length="424" mass="44004">MIRRAHLLAVPLLAAVLTTAVTAVNDPDRLACEQRTGTDCYTFGQLRTAYGIDRLARQGLTGTGRTVAVVDFIGAPGVRKDLQTFSDRLGLPAPDLRIVHHAPHDGPAAPFDWKNDTMASSAEETTMDLEAVHAFAPEAKLVLHQIGAAPRDVDDQLSPDAFAALIEVLGDIVEHRSADVVSLSLGFPERGSGARGHDTYYKKASELFRLGNETGMTFVAASGDNGVFDPNASDDGTHVRTTEWPASAPHVTGVGGTRLHLDDKGRRTGPDTVWNDDLGASGGGLSKVFDRPRFQAGGRVAAVAGGRRAVPDISMTASGDGSTMVYITDAHGGSWQPLGGTSLAAPLFAGVVALADQRHGGGLGDVNTRLYALAPTPGEGARAGVVDVTSGINGAGGHRAGDGYDLASGLGTVDAVRLVPALAR</sequence>
<keyword evidence="5" id="KW-0732">Signal</keyword>
<evidence type="ECO:0000256" key="3">
    <source>
        <dbReference type="ARBA" id="ARBA00022825"/>
    </source>
</evidence>
<dbReference type="PANTHER" id="PTHR14218:SF15">
    <property type="entry name" value="TRIPEPTIDYL-PEPTIDASE 1"/>
    <property type="match status" value="1"/>
</dbReference>
<keyword evidence="2" id="KW-0378">Hydrolase</keyword>
<keyword evidence="8" id="KW-1185">Reference proteome</keyword>
<evidence type="ECO:0000259" key="6">
    <source>
        <dbReference type="PROSITE" id="PS51695"/>
    </source>
</evidence>
<feature type="signal peptide" evidence="5">
    <location>
        <begin position="1"/>
        <end position="23"/>
    </location>
</feature>
<dbReference type="Gene3D" id="3.40.50.200">
    <property type="entry name" value="Peptidase S8/S53 domain"/>
    <property type="match status" value="1"/>
</dbReference>
<protein>
    <submittedName>
        <fullName evidence="7">S53 family peptidase</fullName>
    </submittedName>
</protein>
<keyword evidence="3" id="KW-0720">Serine protease</keyword>